<dbReference type="EMBL" id="GBXM01045060">
    <property type="protein sequence ID" value="JAH63517.1"/>
    <property type="molecule type" value="Transcribed_RNA"/>
</dbReference>
<reference evidence="1" key="2">
    <citation type="journal article" date="2015" name="Fish Shellfish Immunol.">
        <title>Early steps in the European eel (Anguilla anguilla)-Vibrio vulnificus interaction in the gills: Role of the RtxA13 toxin.</title>
        <authorList>
            <person name="Callol A."/>
            <person name="Pajuelo D."/>
            <person name="Ebbesson L."/>
            <person name="Teles M."/>
            <person name="MacKenzie S."/>
            <person name="Amaro C."/>
        </authorList>
    </citation>
    <scope>NUCLEOTIDE SEQUENCE</scope>
</reference>
<accession>A0A0E9UCQ7</accession>
<evidence type="ECO:0000313" key="1">
    <source>
        <dbReference type="EMBL" id="JAH63517.1"/>
    </source>
</evidence>
<reference evidence="1" key="1">
    <citation type="submission" date="2014-11" db="EMBL/GenBank/DDBJ databases">
        <authorList>
            <person name="Amaro Gonzalez C."/>
        </authorList>
    </citation>
    <scope>NUCLEOTIDE SEQUENCE</scope>
</reference>
<proteinExistence type="predicted"/>
<sequence length="45" mass="5271">MNSLQNSLIDSHLHDANVICMLMIWCVNKEGPWIWNGLSLQRLIY</sequence>
<dbReference type="AlphaFoldDB" id="A0A0E9UCQ7"/>
<organism evidence="1">
    <name type="scientific">Anguilla anguilla</name>
    <name type="common">European freshwater eel</name>
    <name type="synonym">Muraena anguilla</name>
    <dbReference type="NCBI Taxonomy" id="7936"/>
    <lineage>
        <taxon>Eukaryota</taxon>
        <taxon>Metazoa</taxon>
        <taxon>Chordata</taxon>
        <taxon>Craniata</taxon>
        <taxon>Vertebrata</taxon>
        <taxon>Euteleostomi</taxon>
        <taxon>Actinopterygii</taxon>
        <taxon>Neopterygii</taxon>
        <taxon>Teleostei</taxon>
        <taxon>Anguilliformes</taxon>
        <taxon>Anguillidae</taxon>
        <taxon>Anguilla</taxon>
    </lineage>
</organism>
<name>A0A0E9UCQ7_ANGAN</name>
<protein>
    <submittedName>
        <fullName evidence="1">Uncharacterized protein</fullName>
    </submittedName>
</protein>